<accession>A0AAJ3FBT6</accession>
<evidence type="ECO:0000259" key="3">
    <source>
        <dbReference type="Pfam" id="PF01464"/>
    </source>
</evidence>
<dbReference type="Pfam" id="PF13529">
    <property type="entry name" value="Peptidase_C39_2"/>
    <property type="match status" value="1"/>
</dbReference>
<dbReference type="SUPFAM" id="SSF53955">
    <property type="entry name" value="Lysozyme-like"/>
    <property type="match status" value="1"/>
</dbReference>
<dbReference type="Gene3D" id="1.10.530.10">
    <property type="match status" value="1"/>
</dbReference>
<dbReference type="EMBL" id="JAAIRV010000004">
    <property type="protein sequence ID" value="NSI57502.1"/>
    <property type="molecule type" value="Genomic_DNA"/>
</dbReference>
<name>A0AAJ3FBT6_MEDGN</name>
<dbReference type="Pfam" id="PF01464">
    <property type="entry name" value="SLT"/>
    <property type="match status" value="1"/>
</dbReference>
<protein>
    <submittedName>
        <fullName evidence="5">Transglycosylase SLT domain-containing protein</fullName>
    </submittedName>
</protein>
<evidence type="ECO:0000313" key="5">
    <source>
        <dbReference type="EMBL" id="NSI57502.1"/>
    </source>
</evidence>
<dbReference type="InterPro" id="IPR008258">
    <property type="entry name" value="Transglycosylase_SLT_dom_1"/>
</dbReference>
<keyword evidence="1" id="KW-0175">Coiled coil</keyword>
<feature type="domain" description="Transglycosylase SLT" evidence="3">
    <location>
        <begin position="240"/>
        <end position="339"/>
    </location>
</feature>
<sequence>MRDDKSDASPLDGAAGTVSQAVQTAGQIQKTVNQARQGAGAAQKVAHTSQAAYAATASAQGGAAAAGATTGTALAGPLGAVVGVIVTSKTFWKIVGGILMAIFLWMFIIANLIGIILTYLGFADADAFANEAQSEELANLKVRVEQILDKEEYEREILAIIEQNRDVRLEEIAADKQENYSDYELSVIDEYETKFKRNASYYLSIFLLDIWDSNTRNEFLGYSSEWGDMTTNLSSPYDAYFQEAAQSYGVPVALLKAMGKTESNFNQSAVSSAGAIGVMQLMPGTAASLGVDPYDARQNIMGGAKYIAGNLEQFKGYSNGLELAIAAYNAGPGAVIKYGYQIPPYKETQNYVKKVLGYLTIEERKSGNNEGTETDEDLSEPYQQLKTAVTEHVDSFFSWSVTDEKEREIMESVYYQILESGKQEIDQMTYEKLKEDGENVVKETVPVMRQTVEYTLALLLSSQPVSGSGYEYKYVTSQSTFELVLKVLKVMDEGVSALKDAFFSLFSWKDFVTGGGEDTYVSNIDASGDIFTYDTVGKGVKKVVYFNQTEEPWGSMPYGTSTIGAAGCGPTSMSIVISTLTGKIVNPQTTCAFSMNNGEYVPGAGTAHSFIGNAASNWGLTCERVGKDRMDYVVQSLKEGKMVVEICEAYTITGSGSGHFIVLTGVTRDGYITIADCASRERSTKAYSVDTIKSYGRDLSAGAFWIIGKD</sequence>
<dbReference type="PANTHER" id="PTHR37423">
    <property type="entry name" value="SOLUBLE LYTIC MUREIN TRANSGLYCOSYLASE-RELATED"/>
    <property type="match status" value="1"/>
</dbReference>
<comment type="caution">
    <text evidence="5">The sequence shown here is derived from an EMBL/GenBank/DDBJ whole genome shotgun (WGS) entry which is preliminary data.</text>
</comment>
<feature type="domain" description="Peptidase C39-like" evidence="4">
    <location>
        <begin position="542"/>
        <end position="676"/>
    </location>
</feature>
<dbReference type="Gene3D" id="3.90.70.10">
    <property type="entry name" value="Cysteine proteinases"/>
    <property type="match status" value="1"/>
</dbReference>
<dbReference type="RefSeq" id="WP_173877921.1">
    <property type="nucleotide sequence ID" value="NZ_JAAIMR010000004.1"/>
</dbReference>
<proteinExistence type="predicted"/>
<evidence type="ECO:0000259" key="4">
    <source>
        <dbReference type="Pfam" id="PF13529"/>
    </source>
</evidence>
<reference evidence="5" key="1">
    <citation type="journal article" date="2020" name="Cell Host Microbe">
        <title>Functional and Genomic Variation between Human-Derived Isolates of Lachnospiraceae Reveals Inter- and Intra-Species Diversity.</title>
        <authorList>
            <person name="Sorbara M.T."/>
            <person name="Littmann E.R."/>
            <person name="Fontana E."/>
            <person name="Moody T.U."/>
            <person name="Kohout C.E."/>
            <person name="Gjonbalaj M."/>
            <person name="Eaton V."/>
            <person name="Seok R."/>
            <person name="Leiner I.M."/>
            <person name="Pamer E.G."/>
        </authorList>
    </citation>
    <scope>NUCLEOTIDE SEQUENCE</scope>
    <source>
        <strain evidence="5">MSK.15.32</strain>
    </source>
</reference>
<dbReference type="InterPro" id="IPR039564">
    <property type="entry name" value="Peptidase_C39-like"/>
</dbReference>
<keyword evidence="2" id="KW-0472">Membrane</keyword>
<dbReference type="PANTHER" id="PTHR37423:SF2">
    <property type="entry name" value="MEMBRANE-BOUND LYTIC MUREIN TRANSGLYCOSYLASE C"/>
    <property type="match status" value="1"/>
</dbReference>
<dbReference type="AlphaFoldDB" id="A0AAJ3FBT6"/>
<evidence type="ECO:0000256" key="1">
    <source>
        <dbReference type="SAM" id="Coils"/>
    </source>
</evidence>
<reference evidence="5" key="2">
    <citation type="submission" date="2020-02" db="EMBL/GenBank/DDBJ databases">
        <authorList>
            <person name="Littmann E."/>
            <person name="Sorbara M."/>
        </authorList>
    </citation>
    <scope>NUCLEOTIDE SEQUENCE</scope>
    <source>
        <strain evidence="5">MSK.15.32</strain>
    </source>
</reference>
<evidence type="ECO:0000313" key="6">
    <source>
        <dbReference type="Proteomes" id="UP001296580"/>
    </source>
</evidence>
<keyword evidence="2" id="KW-0812">Transmembrane</keyword>
<gene>
    <name evidence="5" type="ORF">G4993_03685</name>
</gene>
<organism evidence="5 6">
    <name type="scientific">Mediterraneibacter gnavus</name>
    <name type="common">Ruminococcus gnavus</name>
    <dbReference type="NCBI Taxonomy" id="33038"/>
    <lineage>
        <taxon>Bacteria</taxon>
        <taxon>Bacillati</taxon>
        <taxon>Bacillota</taxon>
        <taxon>Clostridia</taxon>
        <taxon>Lachnospirales</taxon>
        <taxon>Lachnospiraceae</taxon>
        <taxon>Mediterraneibacter</taxon>
    </lineage>
</organism>
<feature type="transmembrane region" description="Helical" evidence="2">
    <location>
        <begin position="98"/>
        <end position="122"/>
    </location>
</feature>
<dbReference type="Proteomes" id="UP001296580">
    <property type="component" value="Unassembled WGS sequence"/>
</dbReference>
<feature type="coiled-coil region" evidence="1">
    <location>
        <begin position="130"/>
        <end position="170"/>
    </location>
</feature>
<evidence type="ECO:0000256" key="2">
    <source>
        <dbReference type="SAM" id="Phobius"/>
    </source>
</evidence>
<dbReference type="CDD" id="cd00254">
    <property type="entry name" value="LT-like"/>
    <property type="match status" value="1"/>
</dbReference>
<dbReference type="InterPro" id="IPR023346">
    <property type="entry name" value="Lysozyme-like_dom_sf"/>
</dbReference>
<keyword evidence="2" id="KW-1133">Transmembrane helix</keyword>